<gene>
    <name evidence="5" type="ORF">GCM10009819_14370</name>
</gene>
<dbReference type="Pfam" id="PF01053">
    <property type="entry name" value="Cys_Met_Meta_PP"/>
    <property type="match status" value="1"/>
</dbReference>
<proteinExistence type="inferred from homology"/>
<evidence type="ECO:0000313" key="6">
    <source>
        <dbReference type="Proteomes" id="UP001501196"/>
    </source>
</evidence>
<evidence type="ECO:0000313" key="5">
    <source>
        <dbReference type="EMBL" id="GAA2031592.1"/>
    </source>
</evidence>
<dbReference type="Gene3D" id="3.40.640.10">
    <property type="entry name" value="Type I PLP-dependent aspartate aminotransferase-like (Major domain)"/>
    <property type="match status" value="1"/>
</dbReference>
<evidence type="ECO:0000256" key="4">
    <source>
        <dbReference type="RuleBase" id="RU362118"/>
    </source>
</evidence>
<evidence type="ECO:0000256" key="1">
    <source>
        <dbReference type="ARBA" id="ARBA00001933"/>
    </source>
</evidence>
<keyword evidence="3 4" id="KW-0663">Pyridoxal phosphate</keyword>
<keyword evidence="6" id="KW-1185">Reference proteome</keyword>
<dbReference type="InterPro" id="IPR015422">
    <property type="entry name" value="PyrdxlP-dep_Trfase_small"/>
</dbReference>
<reference evidence="6" key="1">
    <citation type="journal article" date="2019" name="Int. J. Syst. Evol. Microbiol.">
        <title>The Global Catalogue of Microorganisms (GCM) 10K type strain sequencing project: providing services to taxonomists for standard genome sequencing and annotation.</title>
        <authorList>
            <consortium name="The Broad Institute Genomics Platform"/>
            <consortium name="The Broad Institute Genome Sequencing Center for Infectious Disease"/>
            <person name="Wu L."/>
            <person name="Ma J."/>
        </authorList>
    </citation>
    <scope>NUCLEOTIDE SEQUENCE [LARGE SCALE GENOMIC DNA]</scope>
    <source>
        <strain evidence="6">JCM 15672</strain>
    </source>
</reference>
<accession>A0ABP5FPV0</accession>
<dbReference type="PIRSF" id="PIRSF001434">
    <property type="entry name" value="CGS"/>
    <property type="match status" value="1"/>
</dbReference>
<sequence>MHDHPEASAAHSGHDDLHPETLAVHVGRPAREPDAPMSTPVHLASTYHAGGAAAYGRYGNPSWSAFEEALGALEGGSCVALASGMAAISAVLSLVPVGGTVVAPRHSYTGTIGLLEDLVATRGATVRYVDVRDTGAVADAADGADLVWVESPTNPALEVGDLPSIARAAHAAGARFAVDNTFATPLLQRPLDDGADLVVHSATKSISGHSDVLMGAVVTRDDDLRDRIVAHRSLHGAVPGPFEVFLAMRGLRTLPVRLERAQATARDLVGRFTGHPALEEVRYPGFGTIISIVVAGGADAAERVAAATRVWVHATSLGGVESQLERRRRWSAEADTIPEGLVRLSVGLEHVDDLARDLELALERADDADDAAGATVPPAASGY</sequence>
<name>A0ABP5FPV0_9MICO</name>
<dbReference type="PANTHER" id="PTHR11808">
    <property type="entry name" value="TRANS-SULFURATION ENZYME FAMILY MEMBER"/>
    <property type="match status" value="1"/>
</dbReference>
<dbReference type="Gene3D" id="3.90.1150.10">
    <property type="entry name" value="Aspartate Aminotransferase, domain 1"/>
    <property type="match status" value="1"/>
</dbReference>
<dbReference type="InterPro" id="IPR015424">
    <property type="entry name" value="PyrdxlP-dep_Trfase"/>
</dbReference>
<dbReference type="InterPro" id="IPR000277">
    <property type="entry name" value="Cys/Met-Metab_PyrdxlP-dep_enz"/>
</dbReference>
<protein>
    <submittedName>
        <fullName evidence="5">PLP-dependent transferase</fullName>
    </submittedName>
</protein>
<dbReference type="PANTHER" id="PTHR11808:SF15">
    <property type="entry name" value="CYSTATHIONINE GAMMA-LYASE"/>
    <property type="match status" value="1"/>
</dbReference>
<comment type="caution">
    <text evidence="5">The sequence shown here is derived from an EMBL/GenBank/DDBJ whole genome shotgun (WGS) entry which is preliminary data.</text>
</comment>
<comment type="similarity">
    <text evidence="2 4">Belongs to the trans-sulfuration enzymes family.</text>
</comment>
<dbReference type="Proteomes" id="UP001501196">
    <property type="component" value="Unassembled WGS sequence"/>
</dbReference>
<dbReference type="EMBL" id="BAAAPW010000002">
    <property type="protein sequence ID" value="GAA2031592.1"/>
    <property type="molecule type" value="Genomic_DNA"/>
</dbReference>
<evidence type="ECO:0000256" key="3">
    <source>
        <dbReference type="ARBA" id="ARBA00022898"/>
    </source>
</evidence>
<comment type="cofactor">
    <cofactor evidence="1 4">
        <name>pyridoxal 5'-phosphate</name>
        <dbReference type="ChEBI" id="CHEBI:597326"/>
    </cofactor>
</comment>
<organism evidence="5 6">
    <name type="scientific">Agromyces tropicus</name>
    <dbReference type="NCBI Taxonomy" id="555371"/>
    <lineage>
        <taxon>Bacteria</taxon>
        <taxon>Bacillati</taxon>
        <taxon>Actinomycetota</taxon>
        <taxon>Actinomycetes</taxon>
        <taxon>Micrococcales</taxon>
        <taxon>Microbacteriaceae</taxon>
        <taxon>Agromyces</taxon>
    </lineage>
</organism>
<dbReference type="GO" id="GO:0016740">
    <property type="term" value="F:transferase activity"/>
    <property type="evidence" value="ECO:0007669"/>
    <property type="project" value="UniProtKB-KW"/>
</dbReference>
<evidence type="ECO:0000256" key="2">
    <source>
        <dbReference type="ARBA" id="ARBA00009077"/>
    </source>
</evidence>
<dbReference type="InterPro" id="IPR015421">
    <property type="entry name" value="PyrdxlP-dep_Trfase_major"/>
</dbReference>
<dbReference type="RefSeq" id="WP_344370991.1">
    <property type="nucleotide sequence ID" value="NZ_BAAAPW010000002.1"/>
</dbReference>
<keyword evidence="5" id="KW-0808">Transferase</keyword>
<dbReference type="SUPFAM" id="SSF53383">
    <property type="entry name" value="PLP-dependent transferases"/>
    <property type="match status" value="1"/>
</dbReference>